<comment type="caution">
    <text evidence="2">The sequence shown here is derived from an EMBL/GenBank/DDBJ whole genome shotgun (WGS) entry which is preliminary data.</text>
</comment>
<feature type="transmembrane region" description="Helical" evidence="1">
    <location>
        <begin position="214"/>
        <end position="234"/>
    </location>
</feature>
<feature type="transmembrane region" description="Helical" evidence="1">
    <location>
        <begin position="97"/>
        <end position="114"/>
    </location>
</feature>
<feature type="transmembrane region" description="Helical" evidence="1">
    <location>
        <begin position="126"/>
        <end position="149"/>
    </location>
</feature>
<dbReference type="Pfam" id="PF11750">
    <property type="entry name" value="DUF3307"/>
    <property type="match status" value="1"/>
</dbReference>
<dbReference type="Proteomes" id="UP001596020">
    <property type="component" value="Unassembled WGS sequence"/>
</dbReference>
<gene>
    <name evidence="2" type="ORF">ACFO3G_04245</name>
</gene>
<name>A0ABV9K822_9PORP</name>
<evidence type="ECO:0000313" key="2">
    <source>
        <dbReference type="EMBL" id="MFC4665821.1"/>
    </source>
</evidence>
<reference evidence="3" key="1">
    <citation type="journal article" date="2019" name="Int. J. Syst. Evol. Microbiol.">
        <title>The Global Catalogue of Microorganisms (GCM) 10K type strain sequencing project: providing services to taxonomists for standard genome sequencing and annotation.</title>
        <authorList>
            <consortium name="The Broad Institute Genomics Platform"/>
            <consortium name="The Broad Institute Genome Sequencing Center for Infectious Disease"/>
            <person name="Wu L."/>
            <person name="Ma J."/>
        </authorList>
    </citation>
    <scope>NUCLEOTIDE SEQUENCE [LARGE SCALE GENOMIC DNA]</scope>
    <source>
        <strain evidence="3">CGMCC 4.7357</strain>
    </source>
</reference>
<organism evidence="2 3">
    <name type="scientific">Falsiporphyromonas endometrii</name>
    <dbReference type="NCBI Taxonomy" id="1387297"/>
    <lineage>
        <taxon>Bacteria</taxon>
        <taxon>Pseudomonadati</taxon>
        <taxon>Bacteroidota</taxon>
        <taxon>Bacteroidia</taxon>
        <taxon>Bacteroidales</taxon>
        <taxon>Porphyromonadaceae</taxon>
        <taxon>Falsiporphyromonas</taxon>
    </lineage>
</organism>
<sequence>MNLPILLRLLFAHILADFALQPDFLSQGKSQRGYKGLISLLIHSSIHAALAYALVAQWNNWVIPLIIFLTHFGMDWIKVHKMQQTTKSFLIDQEVHIAVILIIWLIFFTNGFTIEQFPIEWNSPKVWIIAIAYLLVLQPTSILLGLFIAKWTPNELKEKSLPNAGKWIGYLERLLILTFILSENIEGVGFLLAAKSIFRFGELNKPGEIRTTEYVLIGTLASFSIAIIIGLLTLHQIKP</sequence>
<dbReference type="RefSeq" id="WP_380078292.1">
    <property type="nucleotide sequence ID" value="NZ_JBHSGO010000136.1"/>
</dbReference>
<feature type="transmembrane region" description="Helical" evidence="1">
    <location>
        <begin position="61"/>
        <end position="77"/>
    </location>
</feature>
<keyword evidence="1" id="KW-0812">Transmembrane</keyword>
<dbReference type="InterPro" id="IPR021737">
    <property type="entry name" value="Phage_phiKZ_Orf197"/>
</dbReference>
<proteinExistence type="predicted"/>
<keyword evidence="3" id="KW-1185">Reference proteome</keyword>
<protein>
    <submittedName>
        <fullName evidence="2">DUF3307 domain-containing protein</fullName>
    </submittedName>
</protein>
<keyword evidence="1" id="KW-0472">Membrane</keyword>
<dbReference type="EMBL" id="JBHSGO010000136">
    <property type="protein sequence ID" value="MFC4665821.1"/>
    <property type="molecule type" value="Genomic_DNA"/>
</dbReference>
<evidence type="ECO:0000256" key="1">
    <source>
        <dbReference type="SAM" id="Phobius"/>
    </source>
</evidence>
<keyword evidence="1" id="KW-1133">Transmembrane helix</keyword>
<evidence type="ECO:0000313" key="3">
    <source>
        <dbReference type="Proteomes" id="UP001596020"/>
    </source>
</evidence>
<accession>A0ABV9K822</accession>